<reference evidence="2 3" key="1">
    <citation type="submission" date="2020-07" db="EMBL/GenBank/DDBJ databases">
        <title>Fungal Genomes of the International Space Station.</title>
        <authorList>
            <person name="Seuylemezian A."/>
            <person name="Singh N.K."/>
            <person name="Wood J."/>
            <person name="Venkateswaran K."/>
        </authorList>
    </citation>
    <scope>NUCLEOTIDE SEQUENCE [LARGE SCALE GENOMIC DNA]</scope>
    <source>
        <strain evidence="2 3">PL-B2</strain>
    </source>
</reference>
<proteinExistence type="predicted"/>
<dbReference type="InterPro" id="IPR042215">
    <property type="entry name" value="CarD-like_C"/>
</dbReference>
<protein>
    <submittedName>
        <fullName evidence="2">Transcription factor YdeB</fullName>
    </submittedName>
</protein>
<dbReference type="SMART" id="SM01058">
    <property type="entry name" value="CarD_TRCF"/>
    <property type="match status" value="1"/>
</dbReference>
<organism evidence="2 3">
    <name type="scientific">Mesobacillus maritimus</name>
    <dbReference type="NCBI Taxonomy" id="1643336"/>
    <lineage>
        <taxon>Bacteria</taxon>
        <taxon>Bacillati</taxon>
        <taxon>Bacillota</taxon>
        <taxon>Bacilli</taxon>
        <taxon>Bacillales</taxon>
        <taxon>Bacillaceae</taxon>
        <taxon>Mesobacillus</taxon>
    </lineage>
</organism>
<dbReference type="Gene3D" id="2.40.10.170">
    <property type="match status" value="1"/>
</dbReference>
<evidence type="ECO:0000259" key="1">
    <source>
        <dbReference type="SMART" id="SM01058"/>
    </source>
</evidence>
<comment type="caution">
    <text evidence="2">The sequence shown here is derived from an EMBL/GenBank/DDBJ whole genome shotgun (WGS) entry which is preliminary data.</text>
</comment>
<accession>A0ABS7K9B8</accession>
<dbReference type="EMBL" id="JACWFH010000029">
    <property type="protein sequence ID" value="MBY0098856.1"/>
    <property type="molecule type" value="Genomic_DNA"/>
</dbReference>
<dbReference type="Gene3D" id="1.20.58.1290">
    <property type="entry name" value="CarD-like, C-terminal domain"/>
    <property type="match status" value="1"/>
</dbReference>
<gene>
    <name evidence="2" type="ORF">H0185_18995</name>
</gene>
<evidence type="ECO:0000313" key="2">
    <source>
        <dbReference type="EMBL" id="MBY0098856.1"/>
    </source>
</evidence>
<evidence type="ECO:0000313" key="3">
    <source>
        <dbReference type="Proteomes" id="UP000769780"/>
    </source>
</evidence>
<dbReference type="Proteomes" id="UP000769780">
    <property type="component" value="Unassembled WGS sequence"/>
</dbReference>
<keyword evidence="3" id="KW-1185">Reference proteome</keyword>
<dbReference type="PANTHER" id="PTHR38447:SF1">
    <property type="entry name" value="RNA POLYMERASE-BINDING TRANSCRIPTION FACTOR CARD"/>
    <property type="match status" value="1"/>
</dbReference>
<dbReference type="InterPro" id="IPR052531">
    <property type="entry name" value="CarD-like_regulator"/>
</dbReference>
<dbReference type="SUPFAM" id="SSF141259">
    <property type="entry name" value="CarD-like"/>
    <property type="match status" value="1"/>
</dbReference>
<dbReference type="RefSeq" id="WP_221875075.1">
    <property type="nucleotide sequence ID" value="NZ_JACWFH010000029.1"/>
</dbReference>
<dbReference type="InterPro" id="IPR048792">
    <property type="entry name" value="CarD_C"/>
</dbReference>
<dbReference type="PANTHER" id="PTHR38447">
    <property type="entry name" value="TRANSCRIPTION FACTOR YDEB-RELATED"/>
    <property type="match status" value="1"/>
</dbReference>
<dbReference type="Pfam" id="PF02559">
    <property type="entry name" value="CarD_TRCF_RID"/>
    <property type="match status" value="1"/>
</dbReference>
<dbReference type="InterPro" id="IPR003711">
    <property type="entry name" value="CarD-like/TRCF_RID"/>
</dbReference>
<dbReference type="InterPro" id="IPR036101">
    <property type="entry name" value="CarD-like/TRCF_RID_sf"/>
</dbReference>
<dbReference type="Pfam" id="PF21095">
    <property type="entry name" value="CarD_C"/>
    <property type="match status" value="1"/>
</dbReference>
<sequence length="164" mass="18665">MFQIGDQIVYPMHGAGTIEAIEEREIQGKVQQYYVIKMASSMQVMIPVNKMSHSSIRSVTKKVDLEKVLGVFHHEEPDHTQTWKQRFTSNMEKVKSGNMLEGAEVVRDLMIRNEEKKLNSSERQMLYNAKKILVSELGIINGITENQASDLLEEKMLGVIAQAN</sequence>
<name>A0ABS7K9B8_9BACI</name>
<feature type="domain" description="CarD-like/TRCF RNAP-interacting" evidence="1">
    <location>
        <begin position="1"/>
        <end position="110"/>
    </location>
</feature>